<evidence type="ECO:0000313" key="10">
    <source>
        <dbReference type="Proteomes" id="UP001273136"/>
    </source>
</evidence>
<keyword evidence="7 8" id="KW-0862">Zinc</keyword>
<keyword evidence="2 8" id="KW-0819">tRNA processing</keyword>
<protein>
    <recommendedName>
        <fullName evidence="8">Ribonuclease P protein component 4</fullName>
        <shortName evidence="8">RNase P component 4</shortName>
        <ecNumber evidence="8">3.1.26.5</ecNumber>
    </recommendedName>
    <alternativeName>
        <fullName evidence="8">Rpp21</fullName>
    </alternativeName>
</protein>
<dbReference type="EMBL" id="JAWDKA010000005">
    <property type="protein sequence ID" value="MDV0441822.1"/>
    <property type="molecule type" value="Genomic_DNA"/>
</dbReference>
<dbReference type="Gene3D" id="1.20.5.420">
    <property type="entry name" value="Immunoglobulin FC, subunit C"/>
    <property type="match status" value="1"/>
</dbReference>
<accession>A0AAE4MD94</accession>
<evidence type="ECO:0000256" key="2">
    <source>
        <dbReference type="ARBA" id="ARBA00022694"/>
    </source>
</evidence>
<evidence type="ECO:0000256" key="6">
    <source>
        <dbReference type="ARBA" id="ARBA00022801"/>
    </source>
</evidence>
<feature type="binding site" evidence="8">
    <location>
        <position position="65"/>
    </location>
    <ligand>
        <name>Zn(2+)</name>
        <dbReference type="ChEBI" id="CHEBI:29105"/>
    </ligand>
</feature>
<dbReference type="Pfam" id="PF04032">
    <property type="entry name" value="Rpr2"/>
    <property type="match status" value="1"/>
</dbReference>
<dbReference type="EC" id="3.1.26.5" evidence="8"/>
<evidence type="ECO:0000256" key="1">
    <source>
        <dbReference type="ARBA" id="ARBA00022490"/>
    </source>
</evidence>
<dbReference type="InterPro" id="IPR007175">
    <property type="entry name" value="Rpr2/Snm1/Rpp21"/>
</dbReference>
<dbReference type="Gene3D" id="6.20.50.20">
    <property type="match status" value="1"/>
</dbReference>
<dbReference type="GO" id="GO:0001682">
    <property type="term" value="P:tRNA 5'-leader removal"/>
    <property type="evidence" value="ECO:0007669"/>
    <property type="project" value="UniProtKB-UniRule"/>
</dbReference>
<dbReference type="InterPro" id="IPR016432">
    <property type="entry name" value="RNP4"/>
</dbReference>
<comment type="cofactor">
    <cofactor evidence="8">
        <name>Zn(2+)</name>
        <dbReference type="ChEBI" id="CHEBI:29105"/>
    </cofactor>
    <text evidence="8">Binds 1 zinc ion per subunit.</text>
</comment>
<keyword evidence="6 8" id="KW-0378">Hydrolase</keyword>
<feature type="binding site" evidence="8">
    <location>
        <position position="62"/>
    </location>
    <ligand>
        <name>Zn(2+)</name>
        <dbReference type="ChEBI" id="CHEBI:29105"/>
    </ligand>
</feature>
<comment type="subcellular location">
    <subcellularLocation>
        <location evidence="8">Cytoplasm</location>
    </subcellularLocation>
</comment>
<comment type="function">
    <text evidence="8">Part of ribonuclease P, a protein complex that generates mature tRNA molecules by cleaving their 5'-ends.</text>
</comment>
<feature type="binding site" evidence="8">
    <location>
        <position position="88"/>
    </location>
    <ligand>
        <name>Zn(2+)</name>
        <dbReference type="ChEBI" id="CHEBI:29105"/>
    </ligand>
</feature>
<keyword evidence="5 8" id="KW-0255">Endonuclease</keyword>
<keyword evidence="10" id="KW-1185">Reference proteome</keyword>
<evidence type="ECO:0000313" key="9">
    <source>
        <dbReference type="EMBL" id="MDV0441822.1"/>
    </source>
</evidence>
<organism evidence="9 10">
    <name type="scientific">Methanorbis furvi</name>
    <dbReference type="NCBI Taxonomy" id="3028299"/>
    <lineage>
        <taxon>Archaea</taxon>
        <taxon>Methanobacteriati</taxon>
        <taxon>Methanobacteriota</taxon>
        <taxon>Stenosarchaea group</taxon>
        <taxon>Methanomicrobia</taxon>
        <taxon>Methanomicrobiales</taxon>
        <taxon>Methanocorpusculaceae</taxon>
        <taxon>Methanorbis</taxon>
    </lineage>
</organism>
<reference evidence="9" key="1">
    <citation type="submission" date="2023-06" db="EMBL/GenBank/DDBJ databases">
        <title>Genome sequence of Methancorpusculaceae sp. Ag1.</title>
        <authorList>
            <person name="Protasov E."/>
            <person name="Platt K."/>
            <person name="Poehlein A."/>
            <person name="Daniel R."/>
            <person name="Brune A."/>
        </authorList>
    </citation>
    <scope>NUCLEOTIDE SEQUENCE</scope>
    <source>
        <strain evidence="9">Ag1</strain>
    </source>
</reference>
<dbReference type="PANTHER" id="PTHR14742:SF0">
    <property type="entry name" value="RIBONUCLEASE P PROTEIN SUBUNIT P21"/>
    <property type="match status" value="1"/>
</dbReference>
<proteinExistence type="inferred from homology"/>
<comment type="subunit">
    <text evidence="8">Consists of a catalytic RNA component and at least 4-5 protein subunits.</text>
</comment>
<evidence type="ECO:0000256" key="7">
    <source>
        <dbReference type="ARBA" id="ARBA00022833"/>
    </source>
</evidence>
<dbReference type="GO" id="GO:0004526">
    <property type="term" value="F:ribonuclease P activity"/>
    <property type="evidence" value="ECO:0007669"/>
    <property type="project" value="UniProtKB-UniRule"/>
</dbReference>
<evidence type="ECO:0000256" key="3">
    <source>
        <dbReference type="ARBA" id="ARBA00022722"/>
    </source>
</evidence>
<dbReference type="HAMAP" id="MF_00757">
    <property type="entry name" value="RNase_P_4"/>
    <property type="match status" value="1"/>
</dbReference>
<comment type="caution">
    <text evidence="9">The sequence shown here is derived from an EMBL/GenBank/DDBJ whole genome shotgun (WGS) entry which is preliminary data.</text>
</comment>
<dbReference type="PIRSF" id="PIRSF004878">
    <property type="entry name" value="RNase_P_4"/>
    <property type="match status" value="1"/>
</dbReference>
<dbReference type="RefSeq" id="WP_338094228.1">
    <property type="nucleotide sequence ID" value="NZ_JAWDKA010000005.1"/>
</dbReference>
<evidence type="ECO:0000256" key="8">
    <source>
        <dbReference type="HAMAP-Rule" id="MF_00757"/>
    </source>
</evidence>
<keyword evidence="4 8" id="KW-0479">Metal-binding</keyword>
<dbReference type="GO" id="GO:0008270">
    <property type="term" value="F:zinc ion binding"/>
    <property type="evidence" value="ECO:0007669"/>
    <property type="project" value="UniProtKB-UniRule"/>
</dbReference>
<keyword evidence="1 8" id="KW-0963">Cytoplasm</keyword>
<comment type="catalytic activity">
    <reaction evidence="8">
        <text>Endonucleolytic cleavage of RNA, removing 5'-extranucleotides from tRNA precursor.</text>
        <dbReference type="EC" id="3.1.26.5"/>
    </reaction>
</comment>
<dbReference type="GO" id="GO:0005737">
    <property type="term" value="C:cytoplasm"/>
    <property type="evidence" value="ECO:0007669"/>
    <property type="project" value="UniProtKB-SubCell"/>
</dbReference>
<comment type="similarity">
    <text evidence="8">Belongs to the eukaryotic/archaeal RNase P protein component 4 family.</text>
</comment>
<dbReference type="PANTHER" id="PTHR14742">
    <property type="entry name" value="RIBONUCLEASE P SUBUNIT P21"/>
    <property type="match status" value="1"/>
</dbReference>
<evidence type="ECO:0000256" key="5">
    <source>
        <dbReference type="ARBA" id="ARBA00022759"/>
    </source>
</evidence>
<name>A0AAE4MD94_9EURY</name>
<dbReference type="Proteomes" id="UP001273136">
    <property type="component" value="Unassembled WGS sequence"/>
</dbReference>
<dbReference type="AlphaFoldDB" id="A0AAE4MD94"/>
<keyword evidence="3 8" id="KW-0540">Nuclease</keyword>
<gene>
    <name evidence="8" type="primary">rnp4</name>
    <name evidence="9" type="ORF">McpAg1_10330</name>
</gene>
<dbReference type="GO" id="GO:0030677">
    <property type="term" value="C:ribonuclease P complex"/>
    <property type="evidence" value="ECO:0007669"/>
    <property type="project" value="UniProtKB-UniRule"/>
</dbReference>
<sequence length="100" mass="11543">MAQHNKGASPKKIASERIEILFDQAYLNRSNPALANRYVFLAREIAMRQRLRMPKQFRRSFCPTCHAYFVPGENFRVRVQHGKVICTCLVCGAVVRYPLS</sequence>
<evidence type="ECO:0000256" key="4">
    <source>
        <dbReference type="ARBA" id="ARBA00022723"/>
    </source>
</evidence>
<feature type="binding site" evidence="8">
    <location>
        <position position="91"/>
    </location>
    <ligand>
        <name>Zn(2+)</name>
        <dbReference type="ChEBI" id="CHEBI:29105"/>
    </ligand>
</feature>